<dbReference type="Proteomes" id="UP000695562">
    <property type="component" value="Unassembled WGS sequence"/>
</dbReference>
<dbReference type="OrthoDB" id="59066at2759"/>
<dbReference type="AlphaFoldDB" id="A0A8J4V9Y4"/>
<evidence type="ECO:0000313" key="3">
    <source>
        <dbReference type="Proteomes" id="UP000695562"/>
    </source>
</evidence>
<organism evidence="2 3">
    <name type="scientific">Polysphondylium violaceum</name>
    <dbReference type="NCBI Taxonomy" id="133409"/>
    <lineage>
        <taxon>Eukaryota</taxon>
        <taxon>Amoebozoa</taxon>
        <taxon>Evosea</taxon>
        <taxon>Eumycetozoa</taxon>
        <taxon>Dictyostelia</taxon>
        <taxon>Dictyosteliales</taxon>
        <taxon>Dictyosteliaceae</taxon>
        <taxon>Polysphondylium</taxon>
    </lineage>
</organism>
<feature type="region of interest" description="Disordered" evidence="1">
    <location>
        <begin position="1"/>
        <end position="46"/>
    </location>
</feature>
<sequence>MENWRKISIAPVLSRNQQPQPQQPQSQQQQQQNGLSTSSDSSISSTSSIPKQIKFTLTDNDFYSYLLGSWKRNLEWKEFGGLFQHIRTSNTVVLIEEVTKFDLDPGSRNLKWSFGKSLNKNELHFGYTMKVITAPKSIESYLEWTYIGTPCHGKFFNFNNVAVLNFFQPHSTVIVTYRIVDQDTMSVCVVEVDEKQTPSIQYGNMYRIDSTLYMK</sequence>
<name>A0A8J4V9Y4_9MYCE</name>
<evidence type="ECO:0000256" key="1">
    <source>
        <dbReference type="SAM" id="MobiDB-lite"/>
    </source>
</evidence>
<evidence type="ECO:0000313" key="2">
    <source>
        <dbReference type="EMBL" id="KAF2076589.1"/>
    </source>
</evidence>
<dbReference type="EMBL" id="AJWJ01000055">
    <property type="protein sequence ID" value="KAF2076589.1"/>
    <property type="molecule type" value="Genomic_DNA"/>
</dbReference>
<keyword evidence="3" id="KW-1185">Reference proteome</keyword>
<accession>A0A8J4V9Y4</accession>
<protein>
    <submittedName>
        <fullName evidence="2">Uncharacterized protein</fullName>
    </submittedName>
</protein>
<feature type="compositionally biased region" description="Low complexity" evidence="1">
    <location>
        <begin position="17"/>
        <end position="46"/>
    </location>
</feature>
<comment type="caution">
    <text evidence="2">The sequence shown here is derived from an EMBL/GenBank/DDBJ whole genome shotgun (WGS) entry which is preliminary data.</text>
</comment>
<reference evidence="2" key="1">
    <citation type="submission" date="2020-01" db="EMBL/GenBank/DDBJ databases">
        <title>Development of genomics and gene disruption for Polysphondylium violaceum indicates a role for the polyketide synthase stlB in stalk morphogenesis.</title>
        <authorList>
            <person name="Narita B."/>
            <person name="Kawabe Y."/>
            <person name="Kin K."/>
            <person name="Saito T."/>
            <person name="Gibbs R."/>
            <person name="Kuspa A."/>
            <person name="Muzny D."/>
            <person name="Queller D."/>
            <person name="Richards S."/>
            <person name="Strassman J."/>
            <person name="Sucgang R."/>
            <person name="Worley K."/>
            <person name="Schaap P."/>
        </authorList>
    </citation>
    <scope>NUCLEOTIDE SEQUENCE</scope>
    <source>
        <strain evidence="2">QSvi11</strain>
    </source>
</reference>
<gene>
    <name evidence="2" type="ORF">CYY_002075</name>
</gene>
<proteinExistence type="predicted"/>